<dbReference type="EMBL" id="NNAY01000647">
    <property type="protein sequence ID" value="OXU27206.1"/>
    <property type="molecule type" value="Genomic_DNA"/>
</dbReference>
<proteinExistence type="predicted"/>
<dbReference type="GO" id="GO:0008270">
    <property type="term" value="F:zinc ion binding"/>
    <property type="evidence" value="ECO:0007669"/>
    <property type="project" value="UniProtKB-KW"/>
</dbReference>
<reference evidence="3 4" key="1">
    <citation type="journal article" date="2017" name="Curr. Biol.">
        <title>The Evolution of Venom by Co-option of Single-Copy Genes.</title>
        <authorList>
            <person name="Martinson E.O."/>
            <person name="Mrinalini"/>
            <person name="Kelkar Y.D."/>
            <person name="Chang C.H."/>
            <person name="Werren J.H."/>
        </authorList>
    </citation>
    <scope>NUCLEOTIDE SEQUENCE [LARGE SCALE GENOMIC DNA]</scope>
    <source>
        <strain evidence="3 4">Alberta</strain>
        <tissue evidence="3">Whole body</tissue>
    </source>
</reference>
<gene>
    <name evidence="3" type="ORF">TSAR_015050</name>
</gene>
<evidence type="ECO:0000259" key="2">
    <source>
        <dbReference type="PROSITE" id="PS50966"/>
    </source>
</evidence>
<keyword evidence="1" id="KW-0862">Zinc</keyword>
<name>A0A232F8R2_9HYME</name>
<feature type="domain" description="SWIM-type" evidence="2">
    <location>
        <begin position="64"/>
        <end position="102"/>
    </location>
</feature>
<dbReference type="InterPro" id="IPR007527">
    <property type="entry name" value="Znf_SWIM"/>
</dbReference>
<keyword evidence="1" id="KW-0479">Metal-binding</keyword>
<dbReference type="PROSITE" id="PS50966">
    <property type="entry name" value="ZF_SWIM"/>
    <property type="match status" value="1"/>
</dbReference>
<sequence>KHSIRTGFQNVSHHISFQPLTEKKGQYLVNAKHVQNVQEYRKNGESYLIEAEIIRQASVSEVPYKTSLTINDARQVTGVSCNCVYNKNERCKHVAALIRYVNTEESLSKSYHEQEWGKPTVRQFSKEQYSKGKYFYEMFPPAQSDTKLCAADVCELKESWPLKLVLIAASRNQDERDKLSIKHLLSSMLLTVEVNLKREDCEHPIYKNIYVLETRVLRVSASKNTHSIKTRGNKSVESLVSVMLGSKHECDDKKEYKQIFHCDVKQIGLDGVVIEDGCITKIVEFKCPFTRTDQPVVDHSNKKCNVSYLNFLVIPYN</sequence>
<feature type="non-terminal residue" evidence="3">
    <location>
        <position position="1"/>
    </location>
</feature>
<evidence type="ECO:0000256" key="1">
    <source>
        <dbReference type="PROSITE-ProRule" id="PRU00325"/>
    </source>
</evidence>
<keyword evidence="1" id="KW-0863">Zinc-finger</keyword>
<accession>A0A232F8R2</accession>
<evidence type="ECO:0000313" key="4">
    <source>
        <dbReference type="Proteomes" id="UP000215335"/>
    </source>
</evidence>
<protein>
    <recommendedName>
        <fullName evidence="2">SWIM-type domain-containing protein</fullName>
    </recommendedName>
</protein>
<dbReference type="AlphaFoldDB" id="A0A232F8R2"/>
<keyword evidence="4" id="KW-1185">Reference proteome</keyword>
<organism evidence="3 4">
    <name type="scientific">Trichomalopsis sarcophagae</name>
    <dbReference type="NCBI Taxonomy" id="543379"/>
    <lineage>
        <taxon>Eukaryota</taxon>
        <taxon>Metazoa</taxon>
        <taxon>Ecdysozoa</taxon>
        <taxon>Arthropoda</taxon>
        <taxon>Hexapoda</taxon>
        <taxon>Insecta</taxon>
        <taxon>Pterygota</taxon>
        <taxon>Neoptera</taxon>
        <taxon>Endopterygota</taxon>
        <taxon>Hymenoptera</taxon>
        <taxon>Apocrita</taxon>
        <taxon>Proctotrupomorpha</taxon>
        <taxon>Chalcidoidea</taxon>
        <taxon>Pteromalidae</taxon>
        <taxon>Pteromalinae</taxon>
        <taxon>Trichomalopsis</taxon>
    </lineage>
</organism>
<comment type="caution">
    <text evidence="3">The sequence shown here is derived from an EMBL/GenBank/DDBJ whole genome shotgun (WGS) entry which is preliminary data.</text>
</comment>
<evidence type="ECO:0000313" key="3">
    <source>
        <dbReference type="EMBL" id="OXU27206.1"/>
    </source>
</evidence>
<dbReference type="STRING" id="543379.A0A232F8R2"/>
<dbReference type="Proteomes" id="UP000215335">
    <property type="component" value="Unassembled WGS sequence"/>
</dbReference>